<dbReference type="InterPro" id="IPR027884">
    <property type="entry name" value="DUF4614"/>
</dbReference>
<dbReference type="PANTHER" id="PTHR22409:SF2">
    <property type="entry name" value="CHROMOSOME 19 OPEN READING FRAME 44"/>
    <property type="match status" value="1"/>
</dbReference>
<feature type="compositionally biased region" description="Acidic residues" evidence="1">
    <location>
        <begin position="482"/>
        <end position="491"/>
    </location>
</feature>
<feature type="compositionally biased region" description="Low complexity" evidence="1">
    <location>
        <begin position="193"/>
        <end position="202"/>
    </location>
</feature>
<sequence>MWKRGGRSSALVRAEALLSAKRSSTGASESSPRSIDTTREHAGAVDKFMKTRYAPPNPHTLLSDLSVSSSSAENGADTLVPEKIQVHDGVPTKALRPQSSLEVGVEAGQGGGSRFLKKVPPPSTNNSQSPVRTSQTQPMSEPRYVSSSQHSSQTAVISRLAQIESRFRKFKQNQEPVTQGIPSPSPEPERRPVSSQSSSEQSLKGKRFLKTKAAVAADNTNAAASGTPTGSGPGVGFRSRAAGAALSSVGLEKKSLRVVSGVSLESDEEDMKKLLGDSVDSTDRSLFGPQRTLSVRTANKENRSPPASVCPSPPSDRAPPRSPASPSSHSSPFRFTGHVRAQFSPSALSLSPSPPHVSPSPKRRQKSPPSFQRSFSSMSGHKDVLSLEELFPAGRRSEDPDSDMSSVAFENFKMNVMTVDDLVPAAFEITDETPRKEIIRDDQRDHQLPRLRVEEEEVLDYQSDFESEIRTEMDDSAKDVAEDLQGEETDVVSEVRKEAWSSDASSERMKNDYSSRFSDTDSQTSGCSRTSESYGSSSRSSRSVSHSRRTPHHQRRRSASSERKNVKDVAVQTQPDTVAYSWSTGTATFNPPSAPTFMTYTPPTAYTLSAERVEALSTFSPAVFALNEMLKQQLAMTRRFIESSQRIHFSLVQSLEPPNYRYTTLEDTKERVRKHRSPKLTMEEALEKVQQEMSRNCT</sequence>
<feature type="compositionally biased region" description="Pro residues" evidence="1">
    <location>
        <begin position="311"/>
        <end position="323"/>
    </location>
</feature>
<feature type="compositionally biased region" description="Basic and acidic residues" evidence="1">
    <location>
        <begin position="36"/>
        <end position="49"/>
    </location>
</feature>
<feature type="compositionally biased region" description="Low complexity" evidence="1">
    <location>
        <begin position="211"/>
        <end position="228"/>
    </location>
</feature>
<proteinExistence type="predicted"/>
<organism evidence="3 4">
    <name type="scientific">Solea senegalensis</name>
    <name type="common">Senegalese sole</name>
    <dbReference type="NCBI Taxonomy" id="28829"/>
    <lineage>
        <taxon>Eukaryota</taxon>
        <taxon>Metazoa</taxon>
        <taxon>Chordata</taxon>
        <taxon>Craniata</taxon>
        <taxon>Vertebrata</taxon>
        <taxon>Euteleostomi</taxon>
        <taxon>Actinopterygii</taxon>
        <taxon>Neopterygii</taxon>
        <taxon>Teleostei</taxon>
        <taxon>Neoteleostei</taxon>
        <taxon>Acanthomorphata</taxon>
        <taxon>Carangaria</taxon>
        <taxon>Pleuronectiformes</taxon>
        <taxon>Pleuronectoidei</taxon>
        <taxon>Soleidae</taxon>
        <taxon>Solea</taxon>
    </lineage>
</organism>
<evidence type="ECO:0000313" key="3">
    <source>
        <dbReference type="EMBL" id="KAG7501767.1"/>
    </source>
</evidence>
<dbReference type="PANTHER" id="PTHR22409">
    <property type="entry name" value="CHROMOSOME 19 OPEN READING FRAME 44"/>
    <property type="match status" value="1"/>
</dbReference>
<protein>
    <recommendedName>
        <fullName evidence="2">DUF4614 domain-containing protein</fullName>
    </recommendedName>
</protein>
<feature type="compositionally biased region" description="Polar residues" evidence="1">
    <location>
        <begin position="514"/>
        <end position="524"/>
    </location>
</feature>
<gene>
    <name evidence="3" type="ORF">JOB18_006148</name>
</gene>
<evidence type="ECO:0000313" key="4">
    <source>
        <dbReference type="Proteomes" id="UP000693946"/>
    </source>
</evidence>
<dbReference type="Pfam" id="PF15391">
    <property type="entry name" value="DUF4614"/>
    <property type="match status" value="1"/>
</dbReference>
<feature type="region of interest" description="Disordered" evidence="1">
    <location>
        <begin position="275"/>
        <end position="383"/>
    </location>
</feature>
<feature type="compositionally biased region" description="Polar residues" evidence="1">
    <location>
        <begin position="124"/>
        <end position="156"/>
    </location>
</feature>
<feature type="compositionally biased region" description="Basic residues" evidence="1">
    <location>
        <begin position="545"/>
        <end position="558"/>
    </location>
</feature>
<feature type="domain" description="DUF4614" evidence="2">
    <location>
        <begin position="511"/>
        <end position="677"/>
    </location>
</feature>
<dbReference type="InterPro" id="IPR040120">
    <property type="entry name" value="C19orf44-like"/>
</dbReference>
<dbReference type="Proteomes" id="UP000693946">
    <property type="component" value="Linkage Group LG2"/>
</dbReference>
<dbReference type="EMBL" id="JAGKHQ010000012">
    <property type="protein sequence ID" value="KAG7501767.1"/>
    <property type="molecule type" value="Genomic_DNA"/>
</dbReference>
<feature type="compositionally biased region" description="Basic and acidic residues" evidence="1">
    <location>
        <begin position="493"/>
        <end position="513"/>
    </location>
</feature>
<feature type="compositionally biased region" description="Low complexity" evidence="1">
    <location>
        <begin position="61"/>
        <end position="71"/>
    </location>
</feature>
<feature type="region of interest" description="Disordered" evidence="1">
    <location>
        <begin position="473"/>
        <end position="572"/>
    </location>
</feature>
<dbReference type="AlphaFoldDB" id="A0AAV6RCV2"/>
<feature type="compositionally biased region" description="Low complexity" evidence="1">
    <location>
        <begin position="525"/>
        <end position="544"/>
    </location>
</feature>
<feature type="region of interest" description="Disordered" evidence="1">
    <location>
        <begin position="19"/>
        <end position="238"/>
    </location>
</feature>
<comment type="caution">
    <text evidence="3">The sequence shown here is derived from an EMBL/GenBank/DDBJ whole genome shotgun (WGS) entry which is preliminary data.</text>
</comment>
<feature type="compositionally biased region" description="Polar residues" evidence="1">
    <location>
        <begin position="21"/>
        <end position="35"/>
    </location>
</feature>
<accession>A0AAV6RCV2</accession>
<keyword evidence="4" id="KW-1185">Reference proteome</keyword>
<name>A0AAV6RCV2_SOLSE</name>
<evidence type="ECO:0000259" key="2">
    <source>
        <dbReference type="Pfam" id="PF15391"/>
    </source>
</evidence>
<evidence type="ECO:0000256" key="1">
    <source>
        <dbReference type="SAM" id="MobiDB-lite"/>
    </source>
</evidence>
<reference evidence="3 4" key="1">
    <citation type="journal article" date="2021" name="Sci. Rep.">
        <title>Chromosome anchoring in Senegalese sole (Solea senegalensis) reveals sex-associated markers and genome rearrangements in flatfish.</title>
        <authorList>
            <person name="Guerrero-Cozar I."/>
            <person name="Gomez-Garrido J."/>
            <person name="Berbel C."/>
            <person name="Martinez-Blanch J.F."/>
            <person name="Alioto T."/>
            <person name="Claros M.G."/>
            <person name="Gagnaire P.A."/>
            <person name="Manchado M."/>
        </authorList>
    </citation>
    <scope>NUCLEOTIDE SEQUENCE [LARGE SCALE GENOMIC DNA]</scope>
    <source>
        <strain evidence="3">Sse05_10M</strain>
    </source>
</reference>